<gene>
    <name evidence="2" type="ORF">QBC37DRAFT_285555</name>
</gene>
<evidence type="ECO:0000259" key="1">
    <source>
        <dbReference type="PROSITE" id="PS51186"/>
    </source>
</evidence>
<dbReference type="EMBL" id="MU858106">
    <property type="protein sequence ID" value="KAK4213608.1"/>
    <property type="molecule type" value="Genomic_DNA"/>
</dbReference>
<keyword evidence="3" id="KW-1185">Reference proteome</keyword>
<reference evidence="2" key="1">
    <citation type="journal article" date="2023" name="Mol. Phylogenet. Evol.">
        <title>Genome-scale phylogeny and comparative genomics of the fungal order Sordariales.</title>
        <authorList>
            <person name="Hensen N."/>
            <person name="Bonometti L."/>
            <person name="Westerberg I."/>
            <person name="Brannstrom I.O."/>
            <person name="Guillou S."/>
            <person name="Cros-Aarteil S."/>
            <person name="Calhoun S."/>
            <person name="Haridas S."/>
            <person name="Kuo A."/>
            <person name="Mondo S."/>
            <person name="Pangilinan J."/>
            <person name="Riley R."/>
            <person name="LaButti K."/>
            <person name="Andreopoulos B."/>
            <person name="Lipzen A."/>
            <person name="Chen C."/>
            <person name="Yan M."/>
            <person name="Daum C."/>
            <person name="Ng V."/>
            <person name="Clum A."/>
            <person name="Steindorff A."/>
            <person name="Ohm R.A."/>
            <person name="Martin F."/>
            <person name="Silar P."/>
            <person name="Natvig D.O."/>
            <person name="Lalanne C."/>
            <person name="Gautier V."/>
            <person name="Ament-Velasquez S.L."/>
            <person name="Kruys A."/>
            <person name="Hutchinson M.I."/>
            <person name="Powell A.J."/>
            <person name="Barry K."/>
            <person name="Miller A.N."/>
            <person name="Grigoriev I.V."/>
            <person name="Debuchy R."/>
            <person name="Gladieux P."/>
            <person name="Hiltunen Thoren M."/>
            <person name="Johannesson H."/>
        </authorList>
    </citation>
    <scope>NUCLEOTIDE SEQUENCE</scope>
    <source>
        <strain evidence="2">PSN293</strain>
    </source>
</reference>
<evidence type="ECO:0000313" key="3">
    <source>
        <dbReference type="Proteomes" id="UP001301769"/>
    </source>
</evidence>
<dbReference type="InterPro" id="IPR016181">
    <property type="entry name" value="Acyl_CoA_acyltransferase"/>
</dbReference>
<sequence length="292" mass="32644">MATPFISLLEPPNDLSSYNRHLPPSQQTCTSLPKVFLDAMEVREAVYVKEQGVPLEFEQDDDDNRAVHWVIYASVNQTIEPEIRDPSTNALIRPRRSESRSMPIGTLRLIPFPHPPHPRKGGIYVNDKLVNAGDPSPGSIPQDLSIIQPLTQTEKHRLSATPSFIPYALDPPTTYHDGQEVYVKLGRLAVLKDFRGHGIATQLIHAAFEWMMRHKNGFNPSATAEITTVSVSLGGGGPSNDVPKWKGLFCCHAQESAVKIWEKHGFQVDPAMGRWLEEGIPHVGMFYRAQLR</sequence>
<reference evidence="2" key="2">
    <citation type="submission" date="2023-05" db="EMBL/GenBank/DDBJ databases">
        <authorList>
            <consortium name="Lawrence Berkeley National Laboratory"/>
            <person name="Steindorff A."/>
            <person name="Hensen N."/>
            <person name="Bonometti L."/>
            <person name="Westerberg I."/>
            <person name="Brannstrom I.O."/>
            <person name="Guillou S."/>
            <person name="Cros-Aarteil S."/>
            <person name="Calhoun S."/>
            <person name="Haridas S."/>
            <person name="Kuo A."/>
            <person name="Mondo S."/>
            <person name="Pangilinan J."/>
            <person name="Riley R."/>
            <person name="Labutti K."/>
            <person name="Andreopoulos B."/>
            <person name="Lipzen A."/>
            <person name="Chen C."/>
            <person name="Yanf M."/>
            <person name="Daum C."/>
            <person name="Ng V."/>
            <person name="Clum A."/>
            <person name="Ohm R."/>
            <person name="Martin F."/>
            <person name="Silar P."/>
            <person name="Natvig D."/>
            <person name="Lalanne C."/>
            <person name="Gautier V."/>
            <person name="Ament-Velasquez S.L."/>
            <person name="Kruys A."/>
            <person name="Hutchinson M.I."/>
            <person name="Powell A.J."/>
            <person name="Barry K."/>
            <person name="Miller A.N."/>
            <person name="Grigoriev I.V."/>
            <person name="Debuchy R."/>
            <person name="Gladieux P."/>
            <person name="Thoren M.H."/>
            <person name="Johannesson H."/>
        </authorList>
    </citation>
    <scope>NUCLEOTIDE SEQUENCE</scope>
    <source>
        <strain evidence="2">PSN293</strain>
    </source>
</reference>
<organism evidence="2 3">
    <name type="scientific">Rhypophila decipiens</name>
    <dbReference type="NCBI Taxonomy" id="261697"/>
    <lineage>
        <taxon>Eukaryota</taxon>
        <taxon>Fungi</taxon>
        <taxon>Dikarya</taxon>
        <taxon>Ascomycota</taxon>
        <taxon>Pezizomycotina</taxon>
        <taxon>Sordariomycetes</taxon>
        <taxon>Sordariomycetidae</taxon>
        <taxon>Sordariales</taxon>
        <taxon>Naviculisporaceae</taxon>
        <taxon>Rhypophila</taxon>
    </lineage>
</organism>
<dbReference type="Gene3D" id="3.40.630.30">
    <property type="match status" value="1"/>
</dbReference>
<comment type="caution">
    <text evidence="2">The sequence shown here is derived from an EMBL/GenBank/DDBJ whole genome shotgun (WGS) entry which is preliminary data.</text>
</comment>
<dbReference type="Proteomes" id="UP001301769">
    <property type="component" value="Unassembled WGS sequence"/>
</dbReference>
<dbReference type="GO" id="GO:0016747">
    <property type="term" value="F:acyltransferase activity, transferring groups other than amino-acyl groups"/>
    <property type="evidence" value="ECO:0007669"/>
    <property type="project" value="InterPro"/>
</dbReference>
<dbReference type="AlphaFoldDB" id="A0AAN7B7E0"/>
<dbReference type="CDD" id="cd04301">
    <property type="entry name" value="NAT_SF"/>
    <property type="match status" value="1"/>
</dbReference>
<dbReference type="Pfam" id="PF13508">
    <property type="entry name" value="Acetyltransf_7"/>
    <property type="match status" value="1"/>
</dbReference>
<feature type="domain" description="N-acetyltransferase" evidence="1">
    <location>
        <begin position="141"/>
        <end position="290"/>
    </location>
</feature>
<dbReference type="PROSITE" id="PS51186">
    <property type="entry name" value="GNAT"/>
    <property type="match status" value="1"/>
</dbReference>
<dbReference type="InterPro" id="IPR000182">
    <property type="entry name" value="GNAT_dom"/>
</dbReference>
<evidence type="ECO:0000313" key="2">
    <source>
        <dbReference type="EMBL" id="KAK4213608.1"/>
    </source>
</evidence>
<accession>A0AAN7B7E0</accession>
<name>A0AAN7B7E0_9PEZI</name>
<proteinExistence type="predicted"/>
<dbReference type="SUPFAM" id="SSF55729">
    <property type="entry name" value="Acyl-CoA N-acyltransferases (Nat)"/>
    <property type="match status" value="1"/>
</dbReference>
<protein>
    <submittedName>
        <fullName evidence="2">Acyl n-acyltransferase</fullName>
    </submittedName>
</protein>